<dbReference type="InterPro" id="IPR050187">
    <property type="entry name" value="Lipid_Phosphate_FormReg"/>
</dbReference>
<dbReference type="Proteomes" id="UP000199103">
    <property type="component" value="Chromosome I"/>
</dbReference>
<dbReference type="PROSITE" id="PS50146">
    <property type="entry name" value="DAGK"/>
    <property type="match status" value="1"/>
</dbReference>
<dbReference type="SMART" id="SM00046">
    <property type="entry name" value="DAGKc"/>
    <property type="match status" value="1"/>
</dbReference>
<keyword evidence="5 10" id="KW-0418">Kinase</keyword>
<dbReference type="InterPro" id="IPR016064">
    <property type="entry name" value="NAD/diacylglycerol_kinase_sf"/>
</dbReference>
<proteinExistence type="inferred from homology"/>
<evidence type="ECO:0000256" key="2">
    <source>
        <dbReference type="ARBA" id="ARBA00005983"/>
    </source>
</evidence>
<dbReference type="EMBL" id="LT629772">
    <property type="protein sequence ID" value="SDT07860.1"/>
    <property type="molecule type" value="Genomic_DNA"/>
</dbReference>
<dbReference type="Pfam" id="PF19279">
    <property type="entry name" value="YegS_C"/>
    <property type="match status" value="1"/>
</dbReference>
<dbReference type="GO" id="GO:0016301">
    <property type="term" value="F:kinase activity"/>
    <property type="evidence" value="ECO:0007669"/>
    <property type="project" value="UniProtKB-KW"/>
</dbReference>
<keyword evidence="7" id="KW-0444">Lipid biosynthesis</keyword>
<dbReference type="GO" id="GO:0005524">
    <property type="term" value="F:ATP binding"/>
    <property type="evidence" value="ECO:0007669"/>
    <property type="project" value="UniProtKB-KW"/>
</dbReference>
<dbReference type="PANTHER" id="PTHR12358:SF54">
    <property type="entry name" value="SPHINGOSINE KINASE RELATED PROTEIN"/>
    <property type="match status" value="1"/>
</dbReference>
<dbReference type="Gene3D" id="2.60.200.40">
    <property type="match status" value="1"/>
</dbReference>
<keyword evidence="11" id="KW-1185">Reference proteome</keyword>
<evidence type="ECO:0000256" key="4">
    <source>
        <dbReference type="ARBA" id="ARBA00022741"/>
    </source>
</evidence>
<evidence type="ECO:0000256" key="1">
    <source>
        <dbReference type="ARBA" id="ARBA00001946"/>
    </source>
</evidence>
<evidence type="ECO:0000256" key="6">
    <source>
        <dbReference type="ARBA" id="ARBA00022840"/>
    </source>
</evidence>
<dbReference type="InterPro" id="IPR045540">
    <property type="entry name" value="YegS/DAGK_C"/>
</dbReference>
<comment type="similarity">
    <text evidence="2">Belongs to the diacylglycerol/lipid kinase family.</text>
</comment>
<evidence type="ECO:0000256" key="5">
    <source>
        <dbReference type="ARBA" id="ARBA00022777"/>
    </source>
</evidence>
<evidence type="ECO:0000313" key="10">
    <source>
        <dbReference type="EMBL" id="SDT07860.1"/>
    </source>
</evidence>
<keyword evidence="6" id="KW-0067">ATP-binding</keyword>
<name>A0A1H1XFE4_9ACTN</name>
<dbReference type="OrthoDB" id="3171056at2"/>
<organism evidence="10 11">
    <name type="scientific">Microlunatus soli</name>
    <dbReference type="NCBI Taxonomy" id="630515"/>
    <lineage>
        <taxon>Bacteria</taxon>
        <taxon>Bacillati</taxon>
        <taxon>Actinomycetota</taxon>
        <taxon>Actinomycetes</taxon>
        <taxon>Propionibacteriales</taxon>
        <taxon>Propionibacteriaceae</taxon>
        <taxon>Microlunatus</taxon>
    </lineage>
</organism>
<dbReference type="InterPro" id="IPR001206">
    <property type="entry name" value="Diacylglycerol_kinase_cat_dom"/>
</dbReference>
<evidence type="ECO:0000256" key="8">
    <source>
        <dbReference type="ARBA" id="ARBA00023264"/>
    </source>
</evidence>
<sequence>MTEPTSGDGTQRRVAVIYNPIKIGDGLREMINTRAADSGWAEPLWLETTEDDPGRRMAADARAADVDLVIAAGGDGTVRAAVGGLADSGIPLGVVPEGTGNLLARNLGIPLQEQAAIEVAFEGTERSLDVVAITTDDAPETDRFAVMAGIGLDAAIMSNTDSNLKDKVGSLAYVVAATQQLQRRPRQMRVTVDDHPALERKAKICLVGNVGAIQGDVELISGAEPDDGLLDVLVASPKRIRHWIALASRLITGKQRAEDRIDQLTGRRVVVELTEPDEYQLDGDTIGSCRRLVAEIEPGALMIRVPEPSGTTTSGTA</sequence>
<accession>A0A1H1XFE4</accession>
<dbReference type="InterPro" id="IPR017438">
    <property type="entry name" value="ATP-NAD_kinase_N"/>
</dbReference>
<dbReference type="Gene3D" id="3.40.50.10330">
    <property type="entry name" value="Probable inorganic polyphosphate/atp-NAD kinase, domain 1"/>
    <property type="match status" value="1"/>
</dbReference>
<keyword evidence="7" id="KW-0443">Lipid metabolism</keyword>
<evidence type="ECO:0000259" key="9">
    <source>
        <dbReference type="PROSITE" id="PS50146"/>
    </source>
</evidence>
<comment type="cofactor">
    <cofactor evidence="1">
        <name>Mg(2+)</name>
        <dbReference type="ChEBI" id="CHEBI:18420"/>
    </cofactor>
</comment>
<protein>
    <submittedName>
        <fullName evidence="10">Lipid kinase, YegS/Rv2252/BmrU family</fullName>
    </submittedName>
</protein>
<feature type="domain" description="DAGKc" evidence="9">
    <location>
        <begin position="9"/>
        <end position="137"/>
    </location>
</feature>
<keyword evidence="4" id="KW-0547">Nucleotide-binding</keyword>
<dbReference type="RefSeq" id="WP_091527232.1">
    <property type="nucleotide sequence ID" value="NZ_LT629772.1"/>
</dbReference>
<dbReference type="STRING" id="630515.SAMN04489812_4058"/>
<dbReference type="Pfam" id="PF00781">
    <property type="entry name" value="DAGK_cat"/>
    <property type="match status" value="1"/>
</dbReference>
<evidence type="ECO:0000256" key="3">
    <source>
        <dbReference type="ARBA" id="ARBA00022679"/>
    </source>
</evidence>
<dbReference type="AlphaFoldDB" id="A0A1H1XFE4"/>
<dbReference type="GO" id="GO:0008654">
    <property type="term" value="P:phospholipid biosynthetic process"/>
    <property type="evidence" value="ECO:0007669"/>
    <property type="project" value="UniProtKB-KW"/>
</dbReference>
<keyword evidence="7" id="KW-0594">Phospholipid biosynthesis</keyword>
<evidence type="ECO:0000256" key="7">
    <source>
        <dbReference type="ARBA" id="ARBA00023209"/>
    </source>
</evidence>
<reference evidence="10 11" key="1">
    <citation type="submission" date="2016-10" db="EMBL/GenBank/DDBJ databases">
        <authorList>
            <person name="de Groot N.N."/>
        </authorList>
    </citation>
    <scope>NUCLEOTIDE SEQUENCE [LARGE SCALE GENOMIC DNA]</scope>
    <source>
        <strain evidence="10 11">DSM 21800</strain>
    </source>
</reference>
<evidence type="ECO:0000313" key="11">
    <source>
        <dbReference type="Proteomes" id="UP000199103"/>
    </source>
</evidence>
<keyword evidence="3" id="KW-0808">Transferase</keyword>
<dbReference type="PANTHER" id="PTHR12358">
    <property type="entry name" value="SPHINGOSINE KINASE"/>
    <property type="match status" value="1"/>
</dbReference>
<keyword evidence="8" id="KW-1208">Phospholipid metabolism</keyword>
<gene>
    <name evidence="10" type="ORF">SAMN04489812_4058</name>
</gene>
<dbReference type="SUPFAM" id="SSF111331">
    <property type="entry name" value="NAD kinase/diacylglycerol kinase-like"/>
    <property type="match status" value="1"/>
</dbReference>